<evidence type="ECO:0000313" key="2">
    <source>
        <dbReference type="Proteomes" id="UP001203284"/>
    </source>
</evidence>
<organism evidence="1 2">
    <name type="scientific">Ancylobacter crimeensis</name>
    <dbReference type="NCBI Taxonomy" id="2579147"/>
    <lineage>
        <taxon>Bacteria</taxon>
        <taxon>Pseudomonadati</taxon>
        <taxon>Pseudomonadota</taxon>
        <taxon>Alphaproteobacteria</taxon>
        <taxon>Hyphomicrobiales</taxon>
        <taxon>Xanthobacteraceae</taxon>
        <taxon>Ancylobacter</taxon>
    </lineage>
</organism>
<comment type="caution">
    <text evidence="1">The sequence shown here is derived from an EMBL/GenBank/DDBJ whole genome shotgun (WGS) entry which is preliminary data.</text>
</comment>
<gene>
    <name evidence="1" type="ORF">MWN34_12565</name>
</gene>
<dbReference type="Gene3D" id="3.30.2020.10">
    <property type="entry name" value="NE0471-like N-terminal domain"/>
    <property type="match status" value="1"/>
</dbReference>
<dbReference type="SUPFAM" id="SSF143880">
    <property type="entry name" value="NE0471 N-terminal domain-like"/>
    <property type="match status" value="1"/>
</dbReference>
<dbReference type="RefSeq" id="WP_247029636.1">
    <property type="nucleotide sequence ID" value="NZ_JALKCH010000007.1"/>
</dbReference>
<dbReference type="EMBL" id="JALKCH010000007">
    <property type="protein sequence ID" value="MCK0197745.1"/>
    <property type="molecule type" value="Genomic_DNA"/>
</dbReference>
<proteinExistence type="predicted"/>
<dbReference type="Pfam" id="PF10387">
    <property type="entry name" value="DUF2442"/>
    <property type="match status" value="1"/>
</dbReference>
<dbReference type="InterPro" id="IPR036782">
    <property type="entry name" value="NE0471-like_N"/>
</dbReference>
<name>A0ABT0DCQ4_9HYPH</name>
<protein>
    <submittedName>
        <fullName evidence="1">DUF2442 domain-containing protein</fullName>
    </submittedName>
</protein>
<dbReference type="Gene3D" id="1.10.260.40">
    <property type="entry name" value="lambda repressor-like DNA-binding domains"/>
    <property type="match status" value="1"/>
</dbReference>
<keyword evidence="2" id="KW-1185">Reference proteome</keyword>
<reference evidence="1 2" key="1">
    <citation type="submission" date="2022-04" db="EMBL/GenBank/DDBJ databases">
        <authorList>
            <person name="Grouzdev D.S."/>
            <person name="Pantiukh K.S."/>
            <person name="Krutkina M.S."/>
        </authorList>
    </citation>
    <scope>NUCLEOTIDE SEQUENCE [LARGE SCALE GENOMIC DNA]</scope>
    <source>
        <strain evidence="1 2">6x-1</strain>
    </source>
</reference>
<evidence type="ECO:0000313" key="1">
    <source>
        <dbReference type="EMBL" id="MCK0197745.1"/>
    </source>
</evidence>
<dbReference type="InterPro" id="IPR010982">
    <property type="entry name" value="Lambda_DNA-bd_dom_sf"/>
</dbReference>
<dbReference type="Proteomes" id="UP001203284">
    <property type="component" value="Unassembled WGS sequence"/>
</dbReference>
<dbReference type="InterPro" id="IPR018841">
    <property type="entry name" value="DUF2442"/>
</dbReference>
<sequence length="162" mass="17721">MATELPRIASVEVTGATTLRVQWADGAADMVDLAGWVATGSPVLDPLSRTATFAQVRVGDYGASLEWGDDDDLAIDAVHLHTLALAQRPFTSADLDAWQKSMNLSNREAADFFQMAVSRWEAYRAGAAVPARIAMLCRAAERDPILMQAYYRPRKPGRRRAA</sequence>
<accession>A0ABT0DCQ4</accession>